<accession>A0A4C1X0V0</accession>
<organism evidence="2 3">
    <name type="scientific">Eumeta variegata</name>
    <name type="common">Bagworm moth</name>
    <name type="synonym">Eumeta japonica</name>
    <dbReference type="NCBI Taxonomy" id="151549"/>
    <lineage>
        <taxon>Eukaryota</taxon>
        <taxon>Metazoa</taxon>
        <taxon>Ecdysozoa</taxon>
        <taxon>Arthropoda</taxon>
        <taxon>Hexapoda</taxon>
        <taxon>Insecta</taxon>
        <taxon>Pterygota</taxon>
        <taxon>Neoptera</taxon>
        <taxon>Endopterygota</taxon>
        <taxon>Lepidoptera</taxon>
        <taxon>Glossata</taxon>
        <taxon>Ditrysia</taxon>
        <taxon>Tineoidea</taxon>
        <taxon>Psychidae</taxon>
        <taxon>Oiketicinae</taxon>
        <taxon>Eumeta</taxon>
    </lineage>
</organism>
<name>A0A4C1X0V0_EUMVA</name>
<dbReference type="EMBL" id="BGZK01000713">
    <property type="protein sequence ID" value="GBP57301.1"/>
    <property type="molecule type" value="Genomic_DNA"/>
</dbReference>
<gene>
    <name evidence="2" type="ORF">EVAR_39940_1</name>
</gene>
<sequence length="174" mass="19678">MNRADRGRGLSRAPETPQRRPRPARRETNSRLLAICQNACIRSALKAALLAPRWLQENASVTHNAGFSWGPPFKNVRPAVSLLAILVVPDDTRPAKEAIYLFVVVANGRRRRYPSLSRVRHGAVADLRVSAVTMRKQEFTFHILVSARDTAIDEEIRLSDKNPFRILQMLKAQF</sequence>
<evidence type="ECO:0000313" key="3">
    <source>
        <dbReference type="Proteomes" id="UP000299102"/>
    </source>
</evidence>
<keyword evidence="3" id="KW-1185">Reference proteome</keyword>
<dbReference type="Proteomes" id="UP000299102">
    <property type="component" value="Unassembled WGS sequence"/>
</dbReference>
<evidence type="ECO:0000313" key="2">
    <source>
        <dbReference type="EMBL" id="GBP57301.1"/>
    </source>
</evidence>
<evidence type="ECO:0000256" key="1">
    <source>
        <dbReference type="SAM" id="MobiDB-lite"/>
    </source>
</evidence>
<reference evidence="2 3" key="1">
    <citation type="journal article" date="2019" name="Commun. Biol.">
        <title>The bagworm genome reveals a unique fibroin gene that provides high tensile strength.</title>
        <authorList>
            <person name="Kono N."/>
            <person name="Nakamura H."/>
            <person name="Ohtoshi R."/>
            <person name="Tomita M."/>
            <person name="Numata K."/>
            <person name="Arakawa K."/>
        </authorList>
    </citation>
    <scope>NUCLEOTIDE SEQUENCE [LARGE SCALE GENOMIC DNA]</scope>
</reference>
<dbReference type="AlphaFoldDB" id="A0A4C1X0V0"/>
<protein>
    <submittedName>
        <fullName evidence="2">Uncharacterized protein</fullName>
    </submittedName>
</protein>
<comment type="caution">
    <text evidence="2">The sequence shown here is derived from an EMBL/GenBank/DDBJ whole genome shotgun (WGS) entry which is preliminary data.</text>
</comment>
<feature type="region of interest" description="Disordered" evidence="1">
    <location>
        <begin position="1"/>
        <end position="28"/>
    </location>
</feature>
<proteinExistence type="predicted"/>